<keyword evidence="2" id="KW-0547">Nucleotide-binding</keyword>
<evidence type="ECO:0000256" key="3">
    <source>
        <dbReference type="ARBA" id="ARBA00022840"/>
    </source>
</evidence>
<feature type="domain" description="CoA-binding" evidence="4">
    <location>
        <begin position="6"/>
        <end position="101"/>
    </location>
</feature>
<gene>
    <name evidence="5" type="ORF">LCGC14_1859710</name>
</gene>
<dbReference type="Pfam" id="PF19045">
    <property type="entry name" value="Ligase_CoA_2"/>
    <property type="match status" value="1"/>
</dbReference>
<dbReference type="GO" id="GO:0043758">
    <property type="term" value="F:acetate-CoA ligase (ADP-forming) activity"/>
    <property type="evidence" value="ECO:0007669"/>
    <property type="project" value="InterPro"/>
</dbReference>
<dbReference type="Pfam" id="PF13380">
    <property type="entry name" value="CoA_binding_2"/>
    <property type="match status" value="1"/>
</dbReference>
<dbReference type="EMBL" id="LAZR01018800">
    <property type="protein sequence ID" value="KKL94934.1"/>
    <property type="molecule type" value="Genomic_DNA"/>
</dbReference>
<dbReference type="AlphaFoldDB" id="A0A0F9G7R3"/>
<dbReference type="Gene3D" id="3.40.50.261">
    <property type="entry name" value="Succinyl-CoA synthetase domains"/>
    <property type="match status" value="2"/>
</dbReference>
<evidence type="ECO:0000259" key="4">
    <source>
        <dbReference type="SMART" id="SM00881"/>
    </source>
</evidence>
<dbReference type="InterPro" id="IPR032875">
    <property type="entry name" value="Succ_CoA_lig_flav_dom"/>
</dbReference>
<dbReference type="SMART" id="SM00881">
    <property type="entry name" value="CoA_binding"/>
    <property type="match status" value="1"/>
</dbReference>
<protein>
    <recommendedName>
        <fullName evidence="4">CoA-binding domain-containing protein</fullName>
    </recommendedName>
</protein>
<dbReference type="InterPro" id="IPR043938">
    <property type="entry name" value="Ligase_CoA_dom"/>
</dbReference>
<evidence type="ECO:0000313" key="5">
    <source>
        <dbReference type="EMBL" id="KKL94934.1"/>
    </source>
</evidence>
<accession>A0A0F9G7R3</accession>
<reference evidence="5" key="1">
    <citation type="journal article" date="2015" name="Nature">
        <title>Complex archaea that bridge the gap between prokaryotes and eukaryotes.</title>
        <authorList>
            <person name="Spang A."/>
            <person name="Saw J.H."/>
            <person name="Jorgensen S.L."/>
            <person name="Zaremba-Niedzwiedzka K."/>
            <person name="Martijn J."/>
            <person name="Lind A.E."/>
            <person name="van Eijk R."/>
            <person name="Schleper C."/>
            <person name="Guy L."/>
            <person name="Ettema T.J."/>
        </authorList>
    </citation>
    <scope>NUCLEOTIDE SEQUENCE</scope>
</reference>
<dbReference type="PANTHER" id="PTHR43334:SF2">
    <property type="entry name" value="ACETATE--COA LIGASE [ADP-FORMING]"/>
    <property type="match status" value="1"/>
</dbReference>
<dbReference type="Pfam" id="PF13607">
    <property type="entry name" value="Succ_CoA_lig"/>
    <property type="match status" value="1"/>
</dbReference>
<keyword evidence="1" id="KW-0436">Ligase</keyword>
<dbReference type="InterPro" id="IPR036291">
    <property type="entry name" value="NAD(P)-bd_dom_sf"/>
</dbReference>
<sequence>MTLEKFFNPKSVAVIGATENPQNITSAIIKNLIEAGFKGRLVPVNPKYKEVFGFMCYSSLLDIKEQIDLTVIAIPSNLVPEALSQQATCGIKNSIIVSGGFGELGDKGMALEEKIKSICRKEGIRVIGPNCIGVLDNYSNFSTSFLPWTRVKRPIKGYLSILSQSGSYAISVIDMLAQEGIGISKIVNYGNRADVGESELIEYLTDDKSTHVIGIYMESVDDGRRFINAASRCSKTKPMIVLKVGKGDSGIDAARSHTGAIAGKYEIYKAAFKKSGIAEVSGFEEFTDACKVLLMQKPARGNKILIITNGGGVGVVASDMCGVNGLDVARTPSSVKEALSKRFSEYYILNNPIDLTGSAVDEDYDVAMKSALVDNDFFDAAIVIPLMPPQTMTERVVEIISQRAIESGKPVVICTIGGEYTRKIKVMFEENGIPVFPSPERCVKAMCVLVERGRMNGC</sequence>
<dbReference type="PANTHER" id="PTHR43334">
    <property type="entry name" value="ACETATE--COA LIGASE [ADP-FORMING]"/>
    <property type="match status" value="1"/>
</dbReference>
<name>A0A0F9G7R3_9ZZZZ</name>
<comment type="caution">
    <text evidence="5">The sequence shown here is derived from an EMBL/GenBank/DDBJ whole genome shotgun (WGS) entry which is preliminary data.</text>
</comment>
<dbReference type="InterPro" id="IPR051538">
    <property type="entry name" value="Acyl-CoA_Synth/Transferase"/>
</dbReference>
<dbReference type="Gene3D" id="3.40.50.720">
    <property type="entry name" value="NAD(P)-binding Rossmann-like Domain"/>
    <property type="match status" value="1"/>
</dbReference>
<keyword evidence="3" id="KW-0067">ATP-binding</keyword>
<evidence type="ECO:0000256" key="1">
    <source>
        <dbReference type="ARBA" id="ARBA00022598"/>
    </source>
</evidence>
<dbReference type="GO" id="GO:0005524">
    <property type="term" value="F:ATP binding"/>
    <property type="evidence" value="ECO:0007669"/>
    <property type="project" value="UniProtKB-KW"/>
</dbReference>
<dbReference type="InterPro" id="IPR003781">
    <property type="entry name" value="CoA-bd"/>
</dbReference>
<evidence type="ECO:0000256" key="2">
    <source>
        <dbReference type="ARBA" id="ARBA00022741"/>
    </source>
</evidence>
<proteinExistence type="predicted"/>
<organism evidence="5">
    <name type="scientific">marine sediment metagenome</name>
    <dbReference type="NCBI Taxonomy" id="412755"/>
    <lineage>
        <taxon>unclassified sequences</taxon>
        <taxon>metagenomes</taxon>
        <taxon>ecological metagenomes</taxon>
    </lineage>
</organism>
<dbReference type="SUPFAM" id="SSF52210">
    <property type="entry name" value="Succinyl-CoA synthetase domains"/>
    <property type="match status" value="2"/>
</dbReference>
<dbReference type="SUPFAM" id="SSF51735">
    <property type="entry name" value="NAD(P)-binding Rossmann-fold domains"/>
    <property type="match status" value="1"/>
</dbReference>
<dbReference type="InterPro" id="IPR016102">
    <property type="entry name" value="Succinyl-CoA_synth-like"/>
</dbReference>